<dbReference type="NCBIfam" id="NF009239">
    <property type="entry name" value="PRK12595.1"/>
    <property type="match status" value="1"/>
</dbReference>
<keyword evidence="4" id="KW-1185">Reference proteome</keyword>
<feature type="domain" description="DAHP synthetase I/KDSA" evidence="2">
    <location>
        <begin position="76"/>
        <end position="320"/>
    </location>
</feature>
<dbReference type="InterPro" id="IPR013785">
    <property type="entry name" value="Aldolase_TIM"/>
</dbReference>
<organism evidence="3 4">
    <name type="scientific">Ignisphaera cupida</name>
    <dbReference type="NCBI Taxonomy" id="3050454"/>
    <lineage>
        <taxon>Archaea</taxon>
        <taxon>Thermoproteota</taxon>
        <taxon>Thermoprotei</taxon>
        <taxon>Desulfurococcales</taxon>
        <taxon>Desulfurococcaceae</taxon>
        <taxon>Ignisphaera</taxon>
    </lineage>
</organism>
<accession>A0ABD4Z4G6</accession>
<dbReference type="AlphaFoldDB" id="A0ABD4Z4G6"/>
<dbReference type="NCBIfam" id="NF006421">
    <property type="entry name" value="PRK08673.1"/>
    <property type="match status" value="1"/>
</dbReference>
<dbReference type="Gene3D" id="3.20.20.70">
    <property type="entry name" value="Aldolase class I"/>
    <property type="match status" value="1"/>
</dbReference>
<dbReference type="InterPro" id="IPR006268">
    <property type="entry name" value="DAHP_syn_2"/>
</dbReference>
<evidence type="ECO:0000313" key="3">
    <source>
        <dbReference type="EMBL" id="MDK6028094.1"/>
    </source>
</evidence>
<reference evidence="3 4" key="1">
    <citation type="submission" date="2023-05" db="EMBL/GenBank/DDBJ databases">
        <title>A new hyperthermophilic archaea 'Ignisphaera cupida' sp. nov. and description of the family 'Ignisphaeraceae' fam. nov.</title>
        <authorList>
            <person name="Podosokorskaya O.A."/>
            <person name="Elcheninov A.G."/>
            <person name="Klukina A."/>
            <person name="Merkel A.Y."/>
        </authorList>
    </citation>
    <scope>NUCLEOTIDE SEQUENCE [LARGE SCALE GENOMIC DNA]</scope>
    <source>
        <strain evidence="3 4">4213-co</strain>
    </source>
</reference>
<dbReference type="EMBL" id="JASNVW010000001">
    <property type="protein sequence ID" value="MDK6028094.1"/>
    <property type="molecule type" value="Genomic_DNA"/>
</dbReference>
<evidence type="ECO:0000256" key="1">
    <source>
        <dbReference type="ARBA" id="ARBA00022679"/>
    </source>
</evidence>
<evidence type="ECO:0000259" key="2">
    <source>
        <dbReference type="Pfam" id="PF00793"/>
    </source>
</evidence>
<dbReference type="EC" id="2.5.1.54" evidence="3"/>
<dbReference type="InterPro" id="IPR052899">
    <property type="entry name" value="Class-I_DAHP_synthase"/>
</dbReference>
<dbReference type="InterPro" id="IPR006218">
    <property type="entry name" value="DAHP1/KDSA"/>
</dbReference>
<comment type="caution">
    <text evidence="3">The sequence shown here is derived from an EMBL/GenBank/DDBJ whole genome shotgun (WGS) entry which is preliminary data.</text>
</comment>
<dbReference type="NCBIfam" id="TIGR01361">
    <property type="entry name" value="DAHP_synth_Bsub"/>
    <property type="match status" value="1"/>
</dbReference>
<dbReference type="PANTHER" id="PTHR43018">
    <property type="entry name" value="PHOSPHO-2-DEHYDRO-3-DEOXYHEPTONATE ALDOLASE"/>
    <property type="match status" value="1"/>
</dbReference>
<sequence length="326" mass="36048">MKNNSNGLKLIEKLKEKSASYKVVDLYKRKIVVAWPDKLVENVIDDDVELKVRVSKPWQLASNEWKKDKTIVNVDGIEIGGRNIVVAAGPCAIEDEDIAIEIAKAVKKAGAKMFRGGAYKPRTSPYTFQGLGENGLKILRKVYEVVGLPIVTEVMDTRDVEKVASFAHMLQIGARNSQNFPLLREVGKAKKPVLLKRGMSMTTEEWLLAAEYILLESNGDVVLCERGIRTFEKNTRFTLDLAGLAYVKTVTHLPLAVDPSHPAGRRDLVEPLALAAIAAGADMLIVEVHIAPEKALSDSEQQLTISMFEELMKKLKMVAEALGRSI</sequence>
<protein>
    <submittedName>
        <fullName evidence="3">3-deoxy-7-phosphoheptulonate synthase</fullName>
        <ecNumber evidence="3">2.5.1.54</ecNumber>
    </submittedName>
</protein>
<name>A0ABD4Z4G6_9CREN</name>
<dbReference type="Proteomes" id="UP001529235">
    <property type="component" value="Unassembled WGS sequence"/>
</dbReference>
<keyword evidence="1 3" id="KW-0808">Transferase</keyword>
<dbReference type="SUPFAM" id="SSF51569">
    <property type="entry name" value="Aldolase"/>
    <property type="match status" value="1"/>
</dbReference>
<proteinExistence type="predicted"/>
<dbReference type="GO" id="GO:0003849">
    <property type="term" value="F:3-deoxy-7-phosphoheptulonate synthase activity"/>
    <property type="evidence" value="ECO:0007669"/>
    <property type="project" value="UniProtKB-EC"/>
</dbReference>
<evidence type="ECO:0000313" key="4">
    <source>
        <dbReference type="Proteomes" id="UP001529235"/>
    </source>
</evidence>
<dbReference type="PANTHER" id="PTHR43018:SF2">
    <property type="entry name" value="PHOSPHO-2-DEHYDRO-3-DEOXYHEPTONATE ALDOLASE"/>
    <property type="match status" value="1"/>
</dbReference>
<gene>
    <name evidence="3" type="primary">aroF</name>
    <name evidence="3" type="ORF">QPL79_01785</name>
</gene>
<dbReference type="Pfam" id="PF00793">
    <property type="entry name" value="DAHP_synth_1"/>
    <property type="match status" value="1"/>
</dbReference>